<proteinExistence type="predicted"/>
<evidence type="ECO:0000313" key="2">
    <source>
        <dbReference type="Proteomes" id="UP000184509"/>
    </source>
</evidence>
<dbReference type="STRING" id="1297750.SAMN05444405_103150"/>
<evidence type="ECO:0000313" key="1">
    <source>
        <dbReference type="EMBL" id="SHE83736.1"/>
    </source>
</evidence>
<accession>A0A1M4WR82</accession>
<name>A0A1M4WR82_9BACE</name>
<keyword evidence="2" id="KW-1185">Reference proteome</keyword>
<dbReference type="AlphaFoldDB" id="A0A1M4WR82"/>
<sequence>MFVMLLTMCVNAQINEKYKFVFKLHGQTRNYDVCITEKQDTIRFEWSVLRNFNRQKGCYKMGRQNVEDGSSLSWLQPVDGCVVALPANETFGFISRSAWKSLKEKGWFVYNGTTYRKAAEELTEEQEFNGKKTIHVLADVDLTNMWIIDNENLPLIYKTSDNPLEIDWTVE</sequence>
<gene>
    <name evidence="1" type="ORF">SAMN05444405_103150</name>
</gene>
<organism evidence="1 2">
    <name type="scientific">Bacteroides luti</name>
    <dbReference type="NCBI Taxonomy" id="1297750"/>
    <lineage>
        <taxon>Bacteria</taxon>
        <taxon>Pseudomonadati</taxon>
        <taxon>Bacteroidota</taxon>
        <taxon>Bacteroidia</taxon>
        <taxon>Bacteroidales</taxon>
        <taxon>Bacteroidaceae</taxon>
        <taxon>Bacteroides</taxon>
    </lineage>
</organism>
<protein>
    <submittedName>
        <fullName evidence="1">Uncharacterized protein</fullName>
    </submittedName>
</protein>
<dbReference type="Proteomes" id="UP000184509">
    <property type="component" value="Unassembled WGS sequence"/>
</dbReference>
<reference evidence="1 2" key="1">
    <citation type="submission" date="2016-11" db="EMBL/GenBank/DDBJ databases">
        <authorList>
            <person name="Jaros S."/>
            <person name="Januszkiewicz K."/>
            <person name="Wedrychowicz H."/>
        </authorList>
    </citation>
    <scope>NUCLEOTIDE SEQUENCE [LARGE SCALE GENOMIC DNA]</scope>
    <source>
        <strain evidence="1 2">DSM 26991</strain>
    </source>
</reference>
<dbReference type="EMBL" id="FQTV01000003">
    <property type="protein sequence ID" value="SHE83736.1"/>
    <property type="molecule type" value="Genomic_DNA"/>
</dbReference>